<feature type="region of interest" description="Disordered" evidence="4">
    <location>
        <begin position="20"/>
        <end position="85"/>
    </location>
</feature>
<dbReference type="Proteomes" id="UP000433876">
    <property type="component" value="Unassembled WGS sequence"/>
</dbReference>
<evidence type="ECO:0000256" key="4">
    <source>
        <dbReference type="SAM" id="MobiDB-lite"/>
    </source>
</evidence>
<dbReference type="PANTHER" id="PTHR11409">
    <property type="entry name" value="ADENOSINE DEAMINASE"/>
    <property type="match status" value="1"/>
</dbReference>
<dbReference type="GO" id="GO:0006154">
    <property type="term" value="P:adenosine catabolic process"/>
    <property type="evidence" value="ECO:0007669"/>
    <property type="project" value="TreeGrafter"/>
</dbReference>
<keyword evidence="3" id="KW-0378">Hydrolase</keyword>
<comment type="caution">
    <text evidence="6">The sequence shown here is derived from an EMBL/GenBank/DDBJ whole genome shotgun (WGS) entry which is preliminary data.</text>
</comment>
<dbReference type="EMBL" id="NMPR01000037">
    <property type="protein sequence ID" value="KAA8633460.1"/>
    <property type="molecule type" value="Genomic_DNA"/>
</dbReference>
<dbReference type="Pfam" id="PF00962">
    <property type="entry name" value="A_deaminase"/>
    <property type="match status" value="1"/>
</dbReference>
<reference evidence="6 7" key="1">
    <citation type="submission" date="2017-07" db="EMBL/GenBank/DDBJ databases">
        <title>Genome sequence of the Sordaria macrospora wild type strain R19027.</title>
        <authorList>
            <person name="Nowrousian M."/>
            <person name="Teichert I."/>
            <person name="Kueck U."/>
        </authorList>
    </citation>
    <scope>NUCLEOTIDE SEQUENCE [LARGE SCALE GENOMIC DNA]</scope>
    <source>
        <strain evidence="6 7">R19027</strain>
        <tissue evidence="6">Mycelium</tissue>
    </source>
</reference>
<protein>
    <recommendedName>
        <fullName evidence="5">Adenosine deaminase domain-containing protein</fullName>
    </recommendedName>
</protein>
<feature type="region of interest" description="Disordered" evidence="4">
    <location>
        <begin position="730"/>
        <end position="760"/>
    </location>
</feature>
<dbReference type="InterPro" id="IPR032466">
    <property type="entry name" value="Metal_Hydrolase"/>
</dbReference>
<evidence type="ECO:0000256" key="1">
    <source>
        <dbReference type="ARBA" id="ARBA00001947"/>
    </source>
</evidence>
<evidence type="ECO:0000313" key="7">
    <source>
        <dbReference type="Proteomes" id="UP000433876"/>
    </source>
</evidence>
<evidence type="ECO:0000313" key="6">
    <source>
        <dbReference type="EMBL" id="KAA8633460.1"/>
    </source>
</evidence>
<dbReference type="GO" id="GO:0004000">
    <property type="term" value="F:adenosine deaminase activity"/>
    <property type="evidence" value="ECO:0007669"/>
    <property type="project" value="TreeGrafter"/>
</dbReference>
<dbReference type="InterPro" id="IPR001365">
    <property type="entry name" value="A_deaminase_dom"/>
</dbReference>
<dbReference type="PANTHER" id="PTHR11409:SF37">
    <property type="entry name" value="ADENOSINE DEAMINASE DOMAIN-CONTAINING PROTEIN"/>
    <property type="match status" value="1"/>
</dbReference>
<gene>
    <name evidence="6" type="ORF">SMACR_07113</name>
</gene>
<feature type="domain" description="Adenosine deaminase" evidence="5">
    <location>
        <begin position="401"/>
        <end position="706"/>
    </location>
</feature>
<organism evidence="6 7">
    <name type="scientific">Sordaria macrospora</name>
    <dbReference type="NCBI Taxonomy" id="5147"/>
    <lineage>
        <taxon>Eukaryota</taxon>
        <taxon>Fungi</taxon>
        <taxon>Dikarya</taxon>
        <taxon>Ascomycota</taxon>
        <taxon>Pezizomycotina</taxon>
        <taxon>Sordariomycetes</taxon>
        <taxon>Sordariomycetidae</taxon>
        <taxon>Sordariales</taxon>
        <taxon>Sordariaceae</taxon>
        <taxon>Sordaria</taxon>
    </lineage>
</organism>
<feature type="compositionally biased region" description="Basic and acidic residues" evidence="4">
    <location>
        <begin position="69"/>
        <end position="80"/>
    </location>
</feature>
<keyword evidence="2" id="KW-0479">Metal-binding</keyword>
<dbReference type="InterPro" id="IPR006330">
    <property type="entry name" value="Ado/ade_deaminase"/>
</dbReference>
<feature type="compositionally biased region" description="Basic and acidic residues" evidence="4">
    <location>
        <begin position="730"/>
        <end position="744"/>
    </location>
</feature>
<dbReference type="VEuPathDB" id="FungiDB:SMAC_07113"/>
<accession>A0A8S8ZWW9</accession>
<evidence type="ECO:0000256" key="3">
    <source>
        <dbReference type="ARBA" id="ARBA00022801"/>
    </source>
</evidence>
<evidence type="ECO:0000256" key="2">
    <source>
        <dbReference type="ARBA" id="ARBA00022723"/>
    </source>
</evidence>
<proteinExistence type="predicted"/>
<evidence type="ECO:0000259" key="5">
    <source>
        <dbReference type="Pfam" id="PF00962"/>
    </source>
</evidence>
<dbReference type="AlphaFoldDB" id="A0A8S8ZWW9"/>
<dbReference type="GO" id="GO:0046103">
    <property type="term" value="P:inosine biosynthetic process"/>
    <property type="evidence" value="ECO:0007669"/>
    <property type="project" value="TreeGrafter"/>
</dbReference>
<comment type="cofactor">
    <cofactor evidence="1">
        <name>Zn(2+)</name>
        <dbReference type="ChEBI" id="CHEBI:29105"/>
    </cofactor>
</comment>
<feature type="compositionally biased region" description="Basic residues" evidence="4">
    <location>
        <begin position="745"/>
        <end position="754"/>
    </location>
</feature>
<dbReference type="GO" id="GO:0046872">
    <property type="term" value="F:metal ion binding"/>
    <property type="evidence" value="ECO:0007669"/>
    <property type="project" value="UniProtKB-KW"/>
</dbReference>
<name>A0A8S8ZWW9_SORMA</name>
<sequence length="760" mass="87164">MRKGRARGSRCVEANPDVKKAIKSRQSSHEMCGMARKTEPSSPRPLTTKLRRIFSFTQPANPSALPISDPDKMASSDNKLRGPSKPYDLVESFHMVISERDKGRLENIKSEEKDIPPTSSKALRKKVQKILEELTDSDDENASLEGATEEYFLRREEVQRREKALGFDHHCTTEAEEWEVNANTVIQRIKKMDVRDVYDKEARIEGYAGQKHKRVPGDRFLLNAPIVEETRLYRAIQKMPKGAHLHIHFNANLLPHVLLDIAKGQTHMYITSDIPLTSKKAFERCRLWFNILSGVNSEKEKSNLPLDLFGNPHGPALTYAGTGVKEKAKNESGNAQRILSKDARHIMSYGAFRTKFATNYTAHYKDDTNDPLRGLGGEKLVDEYLTRKIVFQADEAYSPHQTAKGAWERFDTHTQIMKGLFNYMAAYKEYTRKCLEEFVNDNIQYAEIRPNFMKNNQVWHNDGEAQINNFGIMDLIIGVYEKFQRDHGGKVFKGLKIIYCTPRSFDTTQVKFALDECLDMKLSKYGKYIAGFDLVGEEGAGHPLSYFIPQFLEFQKKCKAATPAVEIPFLFHCGETLDVGTETDGNLLDALLLGSKRIGHGFALAWHPYVMQQMKKRNVCVEVCPISNEILGLTPRISGHTVYNLLANDVHCTLSTDNGTLFRSRLSHDFYQITVGKADMTLHGLRQLIEWSIDHAMMDDEERKETRKTWEKLWKEFCVQLFEDNKVMLTEEKAKEEKAEEAEKKRKKEEKRKKKEQEKS</sequence>
<dbReference type="SUPFAM" id="SSF51556">
    <property type="entry name" value="Metallo-dependent hydrolases"/>
    <property type="match status" value="1"/>
</dbReference>
<dbReference type="Gene3D" id="3.20.20.140">
    <property type="entry name" value="Metal-dependent hydrolases"/>
    <property type="match status" value="1"/>
</dbReference>